<comment type="caution">
    <text evidence="1">The sequence shown here is derived from an EMBL/GenBank/DDBJ whole genome shotgun (WGS) entry which is preliminary data.</text>
</comment>
<organism evidence="1 2">
    <name type="scientific">Tanacetum coccineum</name>
    <dbReference type="NCBI Taxonomy" id="301880"/>
    <lineage>
        <taxon>Eukaryota</taxon>
        <taxon>Viridiplantae</taxon>
        <taxon>Streptophyta</taxon>
        <taxon>Embryophyta</taxon>
        <taxon>Tracheophyta</taxon>
        <taxon>Spermatophyta</taxon>
        <taxon>Magnoliopsida</taxon>
        <taxon>eudicotyledons</taxon>
        <taxon>Gunneridae</taxon>
        <taxon>Pentapetalae</taxon>
        <taxon>asterids</taxon>
        <taxon>campanulids</taxon>
        <taxon>Asterales</taxon>
        <taxon>Asteraceae</taxon>
        <taxon>Asteroideae</taxon>
        <taxon>Anthemideae</taxon>
        <taxon>Anthemidinae</taxon>
        <taxon>Tanacetum</taxon>
    </lineage>
</organism>
<gene>
    <name evidence="1" type="ORF">Tco_1123661</name>
</gene>
<protein>
    <recommendedName>
        <fullName evidence="3">Retrotransposon gag domain-containing protein</fullName>
    </recommendedName>
</protein>
<name>A0ABQ5J4J0_9ASTR</name>
<keyword evidence="2" id="KW-1185">Reference proteome</keyword>
<dbReference type="EMBL" id="BQNB010021517">
    <property type="protein sequence ID" value="GJU07231.1"/>
    <property type="molecule type" value="Genomic_DNA"/>
</dbReference>
<proteinExistence type="predicted"/>
<reference evidence="1" key="2">
    <citation type="submission" date="2022-01" db="EMBL/GenBank/DDBJ databases">
        <authorList>
            <person name="Yamashiro T."/>
            <person name="Shiraishi A."/>
            <person name="Satake H."/>
            <person name="Nakayama K."/>
        </authorList>
    </citation>
    <scope>NUCLEOTIDE SEQUENCE</scope>
</reference>
<evidence type="ECO:0000313" key="1">
    <source>
        <dbReference type="EMBL" id="GJU07231.1"/>
    </source>
</evidence>
<reference evidence="1" key="1">
    <citation type="journal article" date="2022" name="Int. J. Mol. Sci.">
        <title>Draft Genome of Tanacetum Coccineum: Genomic Comparison of Closely Related Tanacetum-Family Plants.</title>
        <authorList>
            <person name="Yamashiro T."/>
            <person name="Shiraishi A."/>
            <person name="Nakayama K."/>
            <person name="Satake H."/>
        </authorList>
    </citation>
    <scope>NUCLEOTIDE SEQUENCE</scope>
</reference>
<accession>A0ABQ5J4J0</accession>
<evidence type="ECO:0008006" key="3">
    <source>
        <dbReference type="Google" id="ProtNLM"/>
    </source>
</evidence>
<dbReference type="Proteomes" id="UP001151760">
    <property type="component" value="Unassembled WGS sequence"/>
</dbReference>
<evidence type="ECO:0000313" key="2">
    <source>
        <dbReference type="Proteomes" id="UP001151760"/>
    </source>
</evidence>
<sequence>MKEGKIELKSQFLIELGKNAFSETNGEDAVKHIEIFLEVIDLIKVPKVRNNQIRVRVFPFSLTSAARKWWEDESIGLITKWVDLTEKKFMKFYPPSRTGKKIEAKNNNTKVEWDPINIEFLHWLASEFRNDKTMDQLNMNALWDYWKRGNDEEVESNYLSQIDADVVAKDTHGLKTYEECKNDWIYKQNNGIPWVKEKPWTNNEEWTQPMGNICHKCNPLRFKNRTAKWPACNWKEDRYCNTIDLPGLIREGNLIRYEDYEWYNTIEDSELKVEALNIKRILGELINEKEELSDEKRVRDSPIDEWENYRNAASMEADVNSNYNPYLDISRLFNDHTTKNEDKIVQDEMELNNDEDDNMGYLDDHLVRGNAPFIINKKEERFKERRCKPLGIPFTKPPACKTKRFELVKYSCKTKSDHLDDHLVRGNAPFIINKKEERFKERRCKPLGIPFTKPPACKTKRFKLVKYSFGPLKKYVVIKECGYYD</sequence>